<evidence type="ECO:0000256" key="2">
    <source>
        <dbReference type="SAM" id="Phobius"/>
    </source>
</evidence>
<dbReference type="InterPro" id="IPR000045">
    <property type="entry name" value="Prepilin_IV_endopep_pep"/>
</dbReference>
<keyword evidence="2" id="KW-1133">Transmembrane helix</keyword>
<proteinExistence type="inferred from homology"/>
<comment type="similarity">
    <text evidence="1">Belongs to the peptidase A24 family.</text>
</comment>
<feature type="domain" description="Prepilin type IV endopeptidase peptidase" evidence="3">
    <location>
        <begin position="6"/>
        <end position="108"/>
    </location>
</feature>
<evidence type="ECO:0000259" key="3">
    <source>
        <dbReference type="Pfam" id="PF01478"/>
    </source>
</evidence>
<sequence length="169" mass="18601">MIAAHIICAVFLSAALVTDIRYMKIPNMLTLPAVLAGLVFFGVSGGLEGLLFSLKGMAAGFGIVLIMYIAGAVGAGDVKLFGGIGAWCGAWFTIQALFYSVLCAGMIGMLILLWRKETLKRLRTAALHTFGMFMFKSMASWKHNKKEHLRFPFMLAVVPGMIWTYFYQM</sequence>
<feature type="transmembrane region" description="Helical" evidence="2">
    <location>
        <begin position="33"/>
        <end position="51"/>
    </location>
</feature>
<keyword evidence="2" id="KW-0812">Transmembrane</keyword>
<dbReference type="Pfam" id="PF01478">
    <property type="entry name" value="Peptidase_A24"/>
    <property type="match status" value="1"/>
</dbReference>
<evidence type="ECO:0000313" key="5">
    <source>
        <dbReference type="Proteomes" id="UP000565468"/>
    </source>
</evidence>
<protein>
    <submittedName>
        <fullName evidence="4">Prepilin peptidase</fullName>
    </submittedName>
</protein>
<evidence type="ECO:0000256" key="1">
    <source>
        <dbReference type="ARBA" id="ARBA00005801"/>
    </source>
</evidence>
<feature type="transmembrane region" description="Helical" evidence="2">
    <location>
        <begin position="149"/>
        <end position="167"/>
    </location>
</feature>
<evidence type="ECO:0000313" key="4">
    <source>
        <dbReference type="EMBL" id="NMO95799.1"/>
    </source>
</evidence>
<reference evidence="4 5" key="1">
    <citation type="submission" date="2020-04" db="EMBL/GenBank/DDBJ databases">
        <title>Paenibacillus algicola sp. nov., a novel marine bacterium producing alginate lyase.</title>
        <authorList>
            <person name="Huang H."/>
        </authorList>
    </citation>
    <scope>NUCLEOTIDE SEQUENCE [LARGE SCALE GENOMIC DNA]</scope>
    <source>
        <strain evidence="4 5">L7-75</strain>
    </source>
</reference>
<organism evidence="4 5">
    <name type="scientific">Paenibacillus lemnae</name>
    <dbReference type="NCBI Taxonomy" id="1330551"/>
    <lineage>
        <taxon>Bacteria</taxon>
        <taxon>Bacillati</taxon>
        <taxon>Bacillota</taxon>
        <taxon>Bacilli</taxon>
        <taxon>Bacillales</taxon>
        <taxon>Paenibacillaceae</taxon>
        <taxon>Paenibacillus</taxon>
    </lineage>
</organism>
<feature type="transmembrane region" description="Helical" evidence="2">
    <location>
        <begin position="96"/>
        <end position="114"/>
    </location>
</feature>
<dbReference type="InterPro" id="IPR050882">
    <property type="entry name" value="Prepilin_peptidase/N-MTase"/>
</dbReference>
<dbReference type="Gene3D" id="1.20.120.1220">
    <property type="match status" value="1"/>
</dbReference>
<feature type="transmembrane region" description="Helical" evidence="2">
    <location>
        <begin position="58"/>
        <end position="76"/>
    </location>
</feature>
<name>A0A848M6C5_PAELE</name>
<dbReference type="GO" id="GO:0004190">
    <property type="term" value="F:aspartic-type endopeptidase activity"/>
    <property type="evidence" value="ECO:0007669"/>
    <property type="project" value="InterPro"/>
</dbReference>
<accession>A0A848M6C5</accession>
<dbReference type="Proteomes" id="UP000565468">
    <property type="component" value="Unassembled WGS sequence"/>
</dbReference>
<gene>
    <name evidence="4" type="ORF">HII30_08455</name>
</gene>
<dbReference type="AlphaFoldDB" id="A0A848M6C5"/>
<dbReference type="PANTHER" id="PTHR30487:SF0">
    <property type="entry name" value="PREPILIN LEADER PEPTIDASE_N-METHYLTRANSFERASE-RELATED"/>
    <property type="match status" value="1"/>
</dbReference>
<dbReference type="EMBL" id="JABBPN010000005">
    <property type="protein sequence ID" value="NMO95799.1"/>
    <property type="molecule type" value="Genomic_DNA"/>
</dbReference>
<keyword evidence="2" id="KW-0472">Membrane</keyword>
<keyword evidence="5" id="KW-1185">Reference proteome</keyword>
<dbReference type="GO" id="GO:0006465">
    <property type="term" value="P:signal peptide processing"/>
    <property type="evidence" value="ECO:0007669"/>
    <property type="project" value="TreeGrafter"/>
</dbReference>
<comment type="caution">
    <text evidence="4">The sequence shown here is derived from an EMBL/GenBank/DDBJ whole genome shotgun (WGS) entry which is preliminary data.</text>
</comment>
<dbReference type="GO" id="GO:0005886">
    <property type="term" value="C:plasma membrane"/>
    <property type="evidence" value="ECO:0007669"/>
    <property type="project" value="TreeGrafter"/>
</dbReference>
<dbReference type="PANTHER" id="PTHR30487">
    <property type="entry name" value="TYPE 4 PREPILIN-LIKE PROTEINS LEADER PEPTIDE-PROCESSING ENZYME"/>
    <property type="match status" value="1"/>
</dbReference>